<dbReference type="InterPro" id="IPR011330">
    <property type="entry name" value="Glyco_hydro/deAcase_b/a-brl"/>
</dbReference>
<dbReference type="CDD" id="cd10936">
    <property type="entry name" value="CE4_DAC2"/>
    <property type="match status" value="1"/>
</dbReference>
<dbReference type="EMBL" id="CP066681">
    <property type="protein sequence ID" value="QQG35355.1"/>
    <property type="molecule type" value="Genomic_DNA"/>
</dbReference>
<organism evidence="1 2">
    <name type="scientific">Micavibrio aeruginosavorus</name>
    <dbReference type="NCBI Taxonomy" id="349221"/>
    <lineage>
        <taxon>Bacteria</taxon>
        <taxon>Pseudomonadati</taxon>
        <taxon>Bdellovibrionota</taxon>
        <taxon>Bdellovibrionia</taxon>
        <taxon>Bdellovibrionales</taxon>
        <taxon>Pseudobdellovibrionaceae</taxon>
        <taxon>Micavibrio</taxon>
    </lineage>
</organism>
<dbReference type="GO" id="GO:0005975">
    <property type="term" value="P:carbohydrate metabolic process"/>
    <property type="evidence" value="ECO:0007669"/>
    <property type="project" value="InterPro"/>
</dbReference>
<dbReference type="Pfam" id="PF04748">
    <property type="entry name" value="Polysacc_deac_2"/>
    <property type="match status" value="1"/>
</dbReference>
<accession>A0A7T5R0N3</accession>
<name>A0A7T5R0N3_9BACT</name>
<evidence type="ECO:0000313" key="1">
    <source>
        <dbReference type="EMBL" id="QQG35355.1"/>
    </source>
</evidence>
<sequence>MKNNKTPMILKPAVIGLFLLAALFVCALAFRATEMTQAVSPEAAVEMARLQESRAYYEGRISAAPTARMGQVSLPPLPPLPESMETEPRRLLLPEYEAAPAIAETTPKAAQWKENAAKVEVAPLSAARIAIIIDDMGMDRRRTQVALTLPAPITFAWLPYAPQIQGLVDEGRATGHEMLVHMPMEPDSLTVDPGSTVLKSSMTPAELTAMTETNLSAFSGYVGFNNHMGSKLTRDPAAMALVMDVARRHGILFVDSRTSPDSVAASTAAAVGLPYAERDIFLDHYEDSASVMAALEELEKVARRKGFAIAIGHPKDNTMDALRTWLPTLAGKGLQLVPVSALVRIHEPAAGNAGSVEGRPVASNRPIDYGFVGPLQPPVSGPAPY</sequence>
<dbReference type="PANTHER" id="PTHR30105">
    <property type="entry name" value="UNCHARACTERIZED YIBQ-RELATED"/>
    <property type="match status" value="1"/>
</dbReference>
<gene>
    <name evidence="1" type="ORF">HYS17_07305</name>
</gene>
<proteinExistence type="predicted"/>
<dbReference type="InterPro" id="IPR006837">
    <property type="entry name" value="Divergent_DAC"/>
</dbReference>
<reference evidence="1 2" key="1">
    <citation type="submission" date="2020-07" db="EMBL/GenBank/DDBJ databases">
        <title>Huge and variable diversity of episymbiotic CPR bacteria and DPANN archaea in groundwater ecosystems.</title>
        <authorList>
            <person name="He C.Y."/>
            <person name="Keren R."/>
            <person name="Whittaker M."/>
            <person name="Farag I.F."/>
            <person name="Doudna J."/>
            <person name="Cate J.H.D."/>
            <person name="Banfield J.F."/>
        </authorList>
    </citation>
    <scope>NUCLEOTIDE SEQUENCE [LARGE SCALE GENOMIC DNA]</scope>
    <source>
        <strain evidence="1">NC_groundwater_70_Ag_B-0.1um_54_66</strain>
    </source>
</reference>
<dbReference type="SUPFAM" id="SSF88713">
    <property type="entry name" value="Glycoside hydrolase/deacetylase"/>
    <property type="match status" value="1"/>
</dbReference>
<dbReference type="Proteomes" id="UP000595362">
    <property type="component" value="Chromosome"/>
</dbReference>
<dbReference type="PANTHER" id="PTHR30105:SF2">
    <property type="entry name" value="DIVERGENT POLYSACCHARIDE DEACETYLASE SUPERFAMILY"/>
    <property type="match status" value="1"/>
</dbReference>
<dbReference type="AlphaFoldDB" id="A0A7T5R0N3"/>
<protein>
    <submittedName>
        <fullName evidence="1">Divergent polysaccharide deacetylase family protein</fullName>
    </submittedName>
</protein>
<evidence type="ECO:0000313" key="2">
    <source>
        <dbReference type="Proteomes" id="UP000595362"/>
    </source>
</evidence>
<dbReference type="Gene3D" id="3.20.20.370">
    <property type="entry name" value="Glycoside hydrolase/deacetylase"/>
    <property type="match status" value="1"/>
</dbReference>